<dbReference type="InterPro" id="IPR050446">
    <property type="entry name" value="FAD-oxidoreductase/Apoptosis"/>
</dbReference>
<dbReference type="RefSeq" id="WP_150052671.1">
    <property type="nucleotide sequence ID" value="NZ_VWPC01000021.1"/>
</dbReference>
<dbReference type="Gene3D" id="3.50.50.60">
    <property type="entry name" value="FAD/NAD(P)-binding domain"/>
    <property type="match status" value="2"/>
</dbReference>
<feature type="domain" description="FAD/NAD(P)-binding" evidence="5">
    <location>
        <begin position="10"/>
        <end position="308"/>
    </location>
</feature>
<dbReference type="GO" id="GO:0005737">
    <property type="term" value="C:cytoplasm"/>
    <property type="evidence" value="ECO:0007669"/>
    <property type="project" value="TreeGrafter"/>
</dbReference>
<comment type="caution">
    <text evidence="7">The sequence shown here is derived from an EMBL/GenBank/DDBJ whole genome shotgun (WGS) entry which is preliminary data.</text>
</comment>
<dbReference type="Pfam" id="PF07992">
    <property type="entry name" value="Pyr_redox_2"/>
    <property type="match status" value="1"/>
</dbReference>
<dbReference type="GO" id="GO:0016651">
    <property type="term" value="F:oxidoreductase activity, acting on NAD(P)H"/>
    <property type="evidence" value="ECO:0007669"/>
    <property type="project" value="TreeGrafter"/>
</dbReference>
<dbReference type="EMBL" id="VWPC01000021">
    <property type="protein sequence ID" value="KAA5839811.1"/>
    <property type="molecule type" value="Genomic_DNA"/>
</dbReference>
<dbReference type="SUPFAM" id="SSF51905">
    <property type="entry name" value="FAD/NAD(P)-binding domain"/>
    <property type="match status" value="2"/>
</dbReference>
<dbReference type="PANTHER" id="PTHR43557">
    <property type="entry name" value="APOPTOSIS-INDUCING FACTOR 1"/>
    <property type="match status" value="1"/>
</dbReference>
<dbReference type="InterPro" id="IPR036188">
    <property type="entry name" value="FAD/NAD-bd_sf"/>
</dbReference>
<gene>
    <name evidence="7" type="ORF">F2A38_23470</name>
</gene>
<dbReference type="InterPro" id="IPR028202">
    <property type="entry name" value="Reductase_C"/>
</dbReference>
<evidence type="ECO:0000256" key="2">
    <source>
        <dbReference type="ARBA" id="ARBA00022630"/>
    </source>
</evidence>
<dbReference type="SUPFAM" id="SSF55424">
    <property type="entry name" value="FAD/NAD-linked reductases, dimerisation (C-terminal) domain"/>
    <property type="match status" value="1"/>
</dbReference>
<dbReference type="InterPro" id="IPR023753">
    <property type="entry name" value="FAD/NAD-binding_dom"/>
</dbReference>
<dbReference type="Gene3D" id="3.30.390.30">
    <property type="match status" value="1"/>
</dbReference>
<accession>A0AB34C2F4</accession>
<dbReference type="PANTHER" id="PTHR43557:SF2">
    <property type="entry name" value="RIESKE DOMAIN-CONTAINING PROTEIN-RELATED"/>
    <property type="match status" value="1"/>
</dbReference>
<evidence type="ECO:0008006" key="9">
    <source>
        <dbReference type="Google" id="ProtNLM"/>
    </source>
</evidence>
<dbReference type="Proteomes" id="UP000323924">
    <property type="component" value="Unassembled WGS sequence"/>
</dbReference>
<reference evidence="7 8" key="1">
    <citation type="submission" date="2019-09" db="EMBL/GenBank/DDBJ databases">
        <authorList>
            <person name="Vacheron J."/>
            <person name="Dubost A."/>
            <person name="Prigent-Combaret C."/>
            <person name="Muller D."/>
        </authorList>
    </citation>
    <scope>NUCLEOTIDE SEQUENCE [LARGE SCALE GENOMIC DNA]</scope>
    <source>
        <strain evidence="7 8">JV497</strain>
    </source>
</reference>
<keyword evidence="2" id="KW-0285">Flavoprotein</keyword>
<keyword evidence="4" id="KW-0560">Oxidoreductase</keyword>
<name>A0AB34C2F4_9PSED</name>
<dbReference type="PRINTS" id="PR00368">
    <property type="entry name" value="FADPNR"/>
</dbReference>
<protein>
    <recommendedName>
        <fullName evidence="9">Ferredoxin reductase</fullName>
    </recommendedName>
</protein>
<evidence type="ECO:0000256" key="1">
    <source>
        <dbReference type="ARBA" id="ARBA00001974"/>
    </source>
</evidence>
<dbReference type="AlphaFoldDB" id="A0AB34C2F4"/>
<keyword evidence="3" id="KW-0274">FAD</keyword>
<comment type="cofactor">
    <cofactor evidence="1">
        <name>FAD</name>
        <dbReference type="ChEBI" id="CHEBI:57692"/>
    </cofactor>
</comment>
<evidence type="ECO:0000259" key="6">
    <source>
        <dbReference type="Pfam" id="PF14759"/>
    </source>
</evidence>
<evidence type="ECO:0000256" key="3">
    <source>
        <dbReference type="ARBA" id="ARBA00022827"/>
    </source>
</evidence>
<feature type="domain" description="Reductase C-terminal" evidence="6">
    <location>
        <begin position="332"/>
        <end position="415"/>
    </location>
</feature>
<proteinExistence type="predicted"/>
<sequence>MHGVVNPEPFDFVVIGAGPCGGAAVVELANISPNSKIALVGREPHAPYERPPLSKSTLLAHAAASQPAGMFGGIEGLRSRGITTFIPDSALSISRDQKTVVLASGKSLIYGKLLLATGSSPRRLEVKGADLTGVHYLRTFEDAKNIAAWIKPNSQVVIVGGGFIGLEVAATASQVGCKVTVLEAGSRLLARSLPELLSNRFAEKFEREGVDVRLNASVISLSGTQRVNAVELAGGEKLAADLVIVGIGNFPDTKLAFDSGLLQNDGVLTDASGLTSDPFIYAAGDVARTKQKLLSHPGYTKRLEAWEPALIQGASCARAMLGQPDSQIPTPWIWSDQFDWNLQIAGHGELADAQIIRPGAKNDALTVMQLHQGTLIGLITLNDGANMAVGRRMLQRGMKVDVVLASDSTIRFKDIFID</sequence>
<organism evidence="7 8">
    <name type="scientific">Pseudomonas chlororaphis</name>
    <dbReference type="NCBI Taxonomy" id="587753"/>
    <lineage>
        <taxon>Bacteria</taxon>
        <taxon>Pseudomonadati</taxon>
        <taxon>Pseudomonadota</taxon>
        <taxon>Gammaproteobacteria</taxon>
        <taxon>Pseudomonadales</taxon>
        <taxon>Pseudomonadaceae</taxon>
        <taxon>Pseudomonas</taxon>
    </lineage>
</organism>
<dbReference type="InterPro" id="IPR016156">
    <property type="entry name" value="FAD/NAD-linked_Rdtase_dimer_sf"/>
</dbReference>
<evidence type="ECO:0000256" key="4">
    <source>
        <dbReference type="ARBA" id="ARBA00023002"/>
    </source>
</evidence>
<dbReference type="Pfam" id="PF14759">
    <property type="entry name" value="Reductase_C"/>
    <property type="match status" value="1"/>
</dbReference>
<dbReference type="PRINTS" id="PR00411">
    <property type="entry name" value="PNDRDTASEI"/>
</dbReference>
<evidence type="ECO:0000313" key="7">
    <source>
        <dbReference type="EMBL" id="KAA5839811.1"/>
    </source>
</evidence>
<evidence type="ECO:0000313" key="8">
    <source>
        <dbReference type="Proteomes" id="UP000323924"/>
    </source>
</evidence>
<evidence type="ECO:0000259" key="5">
    <source>
        <dbReference type="Pfam" id="PF07992"/>
    </source>
</evidence>